<evidence type="ECO:0000313" key="2">
    <source>
        <dbReference type="EMBL" id="KAK0385332.1"/>
    </source>
</evidence>
<dbReference type="EMBL" id="JAPDFR010000007">
    <property type="protein sequence ID" value="KAK0385332.1"/>
    <property type="molecule type" value="Genomic_DNA"/>
</dbReference>
<protein>
    <recommendedName>
        <fullName evidence="4">CBM-cenC domain-containing protein</fullName>
    </recommendedName>
</protein>
<keyword evidence="3" id="KW-1185">Reference proteome</keyword>
<name>A0AA39GFV3_SARSR</name>
<sequence>MVLDARPGPCRPRTSRVRTTGVTSLAASSSTIASDSTATSLYSTSSTTLADTSSTVQAESTTTTAETSLTASSSTIASDTTIATTSTTLADSSTTVPAGSTTTTAAPACVESQLFVNPGFDDSNTGVAPWAVDNGYIAQSAPQSGANAVGYTFTIGGYMLGRVTQTLSNLDGTYQFSYYYRVVSVSPGADYVCNMQLNVGEISVQGAIEDSPGGWKSWSVTFPDVNAAEADVQLVTACQGEFAQIQVNVDTLAFTRVCSV</sequence>
<comment type="caution">
    <text evidence="2">The sequence shown here is derived from an EMBL/GenBank/DDBJ whole genome shotgun (WGS) entry which is preliminary data.</text>
</comment>
<dbReference type="AlphaFoldDB" id="A0AA39GFV3"/>
<evidence type="ECO:0000313" key="3">
    <source>
        <dbReference type="Proteomes" id="UP001175261"/>
    </source>
</evidence>
<organism evidence="2 3">
    <name type="scientific">Sarocladium strictum</name>
    <name type="common">Black bundle disease fungus</name>
    <name type="synonym">Acremonium strictum</name>
    <dbReference type="NCBI Taxonomy" id="5046"/>
    <lineage>
        <taxon>Eukaryota</taxon>
        <taxon>Fungi</taxon>
        <taxon>Dikarya</taxon>
        <taxon>Ascomycota</taxon>
        <taxon>Pezizomycotina</taxon>
        <taxon>Sordariomycetes</taxon>
        <taxon>Hypocreomycetidae</taxon>
        <taxon>Hypocreales</taxon>
        <taxon>Sarocladiaceae</taxon>
        <taxon>Sarocladium</taxon>
    </lineage>
</organism>
<dbReference type="Proteomes" id="UP001175261">
    <property type="component" value="Unassembled WGS sequence"/>
</dbReference>
<evidence type="ECO:0000256" key="1">
    <source>
        <dbReference type="SAM" id="MobiDB-lite"/>
    </source>
</evidence>
<accession>A0AA39GFV3</accession>
<feature type="region of interest" description="Disordered" evidence="1">
    <location>
        <begin position="1"/>
        <end position="22"/>
    </location>
</feature>
<reference evidence="2" key="1">
    <citation type="submission" date="2022-10" db="EMBL/GenBank/DDBJ databases">
        <title>Determination and structural analysis of whole genome sequence of Sarocladium strictum F4-1.</title>
        <authorList>
            <person name="Hu L."/>
            <person name="Jiang Y."/>
        </authorList>
    </citation>
    <scope>NUCLEOTIDE SEQUENCE</scope>
    <source>
        <strain evidence="2">F4-1</strain>
    </source>
</reference>
<proteinExistence type="predicted"/>
<evidence type="ECO:0008006" key="4">
    <source>
        <dbReference type="Google" id="ProtNLM"/>
    </source>
</evidence>
<gene>
    <name evidence="2" type="ORF">NLU13_7808</name>
</gene>